<evidence type="ECO:0000256" key="1">
    <source>
        <dbReference type="PROSITE-ProRule" id="PRU00339"/>
    </source>
</evidence>
<evidence type="ECO:0000256" key="2">
    <source>
        <dbReference type="SAM" id="MobiDB-lite"/>
    </source>
</evidence>
<keyword evidence="4" id="KW-1185">Reference proteome</keyword>
<dbReference type="STRING" id="77020.A0A0M9VPP7"/>
<feature type="compositionally biased region" description="Acidic residues" evidence="2">
    <location>
        <begin position="21"/>
        <end position="50"/>
    </location>
</feature>
<dbReference type="GO" id="GO:0000127">
    <property type="term" value="C:transcription factor TFIIIC complex"/>
    <property type="evidence" value="ECO:0007669"/>
    <property type="project" value="TreeGrafter"/>
</dbReference>
<organism evidence="3 4">
    <name type="scientific">Malassezia pachydermatis</name>
    <dbReference type="NCBI Taxonomy" id="77020"/>
    <lineage>
        <taxon>Eukaryota</taxon>
        <taxon>Fungi</taxon>
        <taxon>Dikarya</taxon>
        <taxon>Basidiomycota</taxon>
        <taxon>Ustilaginomycotina</taxon>
        <taxon>Malasseziomycetes</taxon>
        <taxon>Malasseziales</taxon>
        <taxon>Malasseziaceae</taxon>
        <taxon>Malassezia</taxon>
    </lineage>
</organism>
<feature type="repeat" description="TPR" evidence="1">
    <location>
        <begin position="463"/>
        <end position="496"/>
    </location>
</feature>
<dbReference type="GeneID" id="28727268"/>
<dbReference type="InterPro" id="IPR011990">
    <property type="entry name" value="TPR-like_helical_dom_sf"/>
</dbReference>
<dbReference type="VEuPathDB" id="FungiDB:Malapachy_0880"/>
<dbReference type="InterPro" id="IPR019734">
    <property type="entry name" value="TPR_rpt"/>
</dbReference>
<gene>
    <name evidence="3" type="ORF">Malapachy_0880</name>
</gene>
<proteinExistence type="predicted"/>
<protein>
    <submittedName>
        <fullName evidence="3">Tpr-like protein</fullName>
    </submittedName>
</protein>
<keyword evidence="1" id="KW-0802">TPR repeat</keyword>
<dbReference type="Pfam" id="PF14559">
    <property type="entry name" value="TPR_19"/>
    <property type="match status" value="1"/>
</dbReference>
<evidence type="ECO:0000313" key="4">
    <source>
        <dbReference type="Proteomes" id="UP000037751"/>
    </source>
</evidence>
<dbReference type="Pfam" id="PF13432">
    <property type="entry name" value="TPR_16"/>
    <property type="match status" value="1"/>
</dbReference>
<reference evidence="3 4" key="1">
    <citation type="submission" date="2015-07" db="EMBL/GenBank/DDBJ databases">
        <title>Draft Genome Sequence of Malassezia furfur CBS1878 and Malassezia pachydermatis CBS1879.</title>
        <authorList>
            <person name="Triana S."/>
            <person name="Ohm R."/>
            <person name="Gonzalez A."/>
            <person name="DeCock H."/>
            <person name="Restrepo S."/>
            <person name="Celis A."/>
        </authorList>
    </citation>
    <scope>NUCLEOTIDE SEQUENCE [LARGE SCALE GENOMIC DNA]</scope>
    <source>
        <strain evidence="3 4">CBS 1879</strain>
    </source>
</reference>
<dbReference type="OrthoDB" id="9991317at2759"/>
<dbReference type="InterPro" id="IPR039340">
    <property type="entry name" value="Tfc4/TFIIIC-102/Sfc4"/>
</dbReference>
<dbReference type="SMART" id="SM00028">
    <property type="entry name" value="TPR"/>
    <property type="match status" value="6"/>
</dbReference>
<dbReference type="SUPFAM" id="SSF48452">
    <property type="entry name" value="TPR-like"/>
    <property type="match status" value="2"/>
</dbReference>
<feature type="region of interest" description="Disordered" evidence="2">
    <location>
        <begin position="1"/>
        <end position="61"/>
    </location>
</feature>
<dbReference type="PANTHER" id="PTHR23082">
    <property type="entry name" value="TRANSCRIPTION INITIATION FACTOR IIIC TFIIIC , POLYPEPTIDE 3-RELATED"/>
    <property type="match status" value="1"/>
</dbReference>
<evidence type="ECO:0000313" key="3">
    <source>
        <dbReference type="EMBL" id="KOS14625.1"/>
    </source>
</evidence>
<dbReference type="GO" id="GO:0006383">
    <property type="term" value="P:transcription by RNA polymerase III"/>
    <property type="evidence" value="ECO:0007669"/>
    <property type="project" value="InterPro"/>
</dbReference>
<dbReference type="Proteomes" id="UP000037751">
    <property type="component" value="Unassembled WGS sequence"/>
</dbReference>
<dbReference type="EMBL" id="LGAV01000003">
    <property type="protein sequence ID" value="KOS14625.1"/>
    <property type="molecule type" value="Genomic_DNA"/>
</dbReference>
<dbReference type="AlphaFoldDB" id="A0A0M9VPP7"/>
<name>A0A0M9VPP7_9BASI</name>
<dbReference type="RefSeq" id="XP_017992257.1">
    <property type="nucleotide sequence ID" value="XM_018135393.1"/>
</dbReference>
<dbReference type="Gene3D" id="1.25.40.10">
    <property type="entry name" value="Tetratricopeptide repeat domain"/>
    <property type="match status" value="3"/>
</dbReference>
<sequence length="1041" mass="117906">MGPRVGRRTQESVPTKRGWEPDEEEEEVYESEYESEASDSLDEYEPDDEAPPPAPVVPTDEDDAMDIEQEDFTRLIHAFTDDPTHTKKGPSTAAKSSAWKQSMEAEMESFHHELRDVNGYARKHKATRIREQALSSEVKALLAQANIAYVEADLPSAIRQLEEVIRIEPTVKSAWYTLGMCFEEMGEEEKSIQCRIVGAHLTSNAADEWKSLARRSRERGLFQQSIYCLQQAIKKNRYDVDAIWDRAVMLKESGRLRAAADAFQAILKLQPYDAEVLRELIPLLVSLGEYDTGVQILEGMRKASMEGVQDPTIDPSLADEAPSHAHVQFTLNELVTLADLLLLLRRPLQVILVVKQTIRWLRGETRADSVDDAQNDLELDEEVQGHVPELDREVRLRLGKARFMLKDMDEGRRHFSILADETDPADYPVLFLEMSECYFEHQLYAEALDGYRALIDEGLVDDVSVWMHLGMCYQTLEMPKEAAHVYESILDECPDNFDVKLGLAEVYEELGERDKALDLVNQVMLARHQMREAPPEEAARTDTDTVDGASASLSFFNEANAAGSATSQSRTTRAGMSFADRQRLEQQCEEETRLAWVQLSALEPQVFVDGFWRHDFVFLDGPSTHTAWDAATQKRFAATRQWMQVAGRLIESFRSMSLLFPKERNTKYRGVVRPRKTRRSKPSDLDSQAEELMSRLRDHMVDEATQQTTEHDVAPEQTTFRTVHFDDWVALFMKYGIGLAKIGGDDEAIHDLFRHVMVSNTVWPSEERKTALHLCWLACAMYLRDAPRVFDIARWFPTTFQFHNEPLRLIASLANSLGFYGVDAFVSSTNTKQYQRRMRTHEAIVAGQPAKVNPRTGRWTIAGVDDEDDVGDESTLTLARAPAQVPPTKSSPIGEMFYGYLMLCANSYQPAMGYLLRALALQPTDPLLCLLCSVATLSRATNRQVDNRNHTVVQGLALLTQYADLRGAGPEVDYNFARAFHQLGLLHLAVPRYQRVLSQADTPCQTGFAMVREAAYNLSLIYVQAGSPHQAQHLYRTYLAV</sequence>
<comment type="caution">
    <text evidence="3">The sequence shown here is derived from an EMBL/GenBank/DDBJ whole genome shotgun (WGS) entry which is preliminary data.</text>
</comment>
<dbReference type="PROSITE" id="PS50005">
    <property type="entry name" value="TPR"/>
    <property type="match status" value="1"/>
</dbReference>
<dbReference type="PANTHER" id="PTHR23082:SF0">
    <property type="entry name" value="GENERAL TRANSCRIPTION FACTOR 3C POLYPEPTIDE 3"/>
    <property type="match status" value="1"/>
</dbReference>
<accession>A0A0M9VPP7</accession>